<dbReference type="Proteomes" id="UP000177853">
    <property type="component" value="Unassembled WGS sequence"/>
</dbReference>
<name>A0A1G2RVW7_9BACT</name>
<dbReference type="EMBL" id="MHUM01000026">
    <property type="protein sequence ID" value="OHA76569.1"/>
    <property type="molecule type" value="Genomic_DNA"/>
</dbReference>
<gene>
    <name evidence="1" type="ORF">A3H01_02455</name>
</gene>
<sequence>MATRKESIYSFWVVFDEYAMDGVRYLRQDLQRDEAKTLFDAARLRGSAEFEDDHDRDWTLTFNRGDNTYTLFHRQKE</sequence>
<comment type="caution">
    <text evidence="1">The sequence shown here is derived from an EMBL/GenBank/DDBJ whole genome shotgun (WGS) entry which is preliminary data.</text>
</comment>
<accession>A0A1G2RVW7</accession>
<organism evidence="1 2">
    <name type="scientific">Candidatus Wildermuthbacteria bacterium RIFCSPLOWO2_12_FULL_40_9</name>
    <dbReference type="NCBI Taxonomy" id="1802467"/>
    <lineage>
        <taxon>Bacteria</taxon>
        <taxon>Candidatus Wildermuthiibacteriota</taxon>
    </lineage>
</organism>
<proteinExistence type="predicted"/>
<evidence type="ECO:0000313" key="2">
    <source>
        <dbReference type="Proteomes" id="UP000177853"/>
    </source>
</evidence>
<protein>
    <submittedName>
        <fullName evidence="1">Uncharacterized protein</fullName>
    </submittedName>
</protein>
<dbReference type="AlphaFoldDB" id="A0A1G2RVW7"/>
<reference evidence="1 2" key="1">
    <citation type="journal article" date="2016" name="Nat. Commun.">
        <title>Thousands of microbial genomes shed light on interconnected biogeochemical processes in an aquifer system.</title>
        <authorList>
            <person name="Anantharaman K."/>
            <person name="Brown C.T."/>
            <person name="Hug L.A."/>
            <person name="Sharon I."/>
            <person name="Castelle C.J."/>
            <person name="Probst A.J."/>
            <person name="Thomas B.C."/>
            <person name="Singh A."/>
            <person name="Wilkins M.J."/>
            <person name="Karaoz U."/>
            <person name="Brodie E.L."/>
            <person name="Williams K.H."/>
            <person name="Hubbard S.S."/>
            <person name="Banfield J.F."/>
        </authorList>
    </citation>
    <scope>NUCLEOTIDE SEQUENCE [LARGE SCALE GENOMIC DNA]</scope>
</reference>
<evidence type="ECO:0000313" key="1">
    <source>
        <dbReference type="EMBL" id="OHA76569.1"/>
    </source>
</evidence>